<dbReference type="KEGG" id="abac:LuPra_06074"/>
<evidence type="ECO:0000313" key="2">
    <source>
        <dbReference type="Proteomes" id="UP000076079"/>
    </source>
</evidence>
<evidence type="ECO:0008006" key="3">
    <source>
        <dbReference type="Google" id="ProtNLM"/>
    </source>
</evidence>
<dbReference type="SUPFAM" id="SSF46565">
    <property type="entry name" value="Chaperone J-domain"/>
    <property type="match status" value="1"/>
</dbReference>
<evidence type="ECO:0000313" key="1">
    <source>
        <dbReference type="EMBL" id="AMY12792.1"/>
    </source>
</evidence>
<dbReference type="RefSeq" id="WP_110174216.1">
    <property type="nucleotide sequence ID" value="NZ_CP015136.1"/>
</dbReference>
<reference evidence="1 2" key="1">
    <citation type="journal article" date="2016" name="Genome Announc.">
        <title>First Complete Genome Sequence of a Subdivision 6 Acidobacterium Strain.</title>
        <authorList>
            <person name="Huang S."/>
            <person name="Vieira S."/>
            <person name="Bunk B."/>
            <person name="Riedel T."/>
            <person name="Sproer C."/>
            <person name="Overmann J."/>
        </authorList>
    </citation>
    <scope>NUCLEOTIDE SEQUENCE [LARGE SCALE GENOMIC DNA]</scope>
    <source>
        <strain evidence="2">DSM 100886 HEG_-6_39</strain>
    </source>
</reference>
<dbReference type="EMBL" id="CP015136">
    <property type="protein sequence ID" value="AMY12792.1"/>
    <property type="molecule type" value="Genomic_DNA"/>
</dbReference>
<proteinExistence type="predicted"/>
<reference evidence="2" key="2">
    <citation type="submission" date="2016-04" db="EMBL/GenBank/DDBJ databases">
        <title>First Complete Genome Sequence of a Subdivision 6 Acidobacterium.</title>
        <authorList>
            <person name="Huang S."/>
            <person name="Vieira S."/>
            <person name="Bunk B."/>
            <person name="Riedel T."/>
            <person name="Sproeer C."/>
            <person name="Overmann J."/>
        </authorList>
    </citation>
    <scope>NUCLEOTIDE SEQUENCE [LARGE SCALE GENOMIC DNA]</scope>
    <source>
        <strain evidence="2">DSM 100886 HEG_-6_39</strain>
    </source>
</reference>
<dbReference type="STRING" id="1855912.LuPra_06074"/>
<accession>A0A143PW34</accession>
<sequence>MGARIGFADVLCSKLADAPPPAAPGRPTAPRIASPSWAHRLEPLRVISAPFVHLRYPHPASAAPAAGGIPVADSRRTMRGGSVARPRRSPREQVAIALLNRLGANLTDAATDADVRSAYRHLVRATHPDLHPEGDNLSRERRARTLRAVIRAWDIFQGCTPAAH</sequence>
<dbReference type="AlphaFoldDB" id="A0A143PW34"/>
<organism evidence="1 2">
    <name type="scientific">Luteitalea pratensis</name>
    <dbReference type="NCBI Taxonomy" id="1855912"/>
    <lineage>
        <taxon>Bacteria</taxon>
        <taxon>Pseudomonadati</taxon>
        <taxon>Acidobacteriota</taxon>
        <taxon>Vicinamibacteria</taxon>
        <taxon>Vicinamibacterales</taxon>
        <taxon>Vicinamibacteraceae</taxon>
        <taxon>Luteitalea</taxon>
    </lineage>
</organism>
<dbReference type="InterPro" id="IPR036869">
    <property type="entry name" value="J_dom_sf"/>
</dbReference>
<name>A0A143PW34_LUTPR</name>
<keyword evidence="2" id="KW-1185">Reference proteome</keyword>
<dbReference type="Proteomes" id="UP000076079">
    <property type="component" value="Chromosome"/>
</dbReference>
<dbReference type="Gene3D" id="1.10.287.110">
    <property type="entry name" value="DnaJ domain"/>
    <property type="match status" value="1"/>
</dbReference>
<protein>
    <recommendedName>
        <fullName evidence="3">J domain-containing protein</fullName>
    </recommendedName>
</protein>
<gene>
    <name evidence="1" type="ORF">LuPra_06074</name>
</gene>
<dbReference type="OrthoDB" id="9786294at2"/>